<protein>
    <submittedName>
        <fullName evidence="2">Uncharacterized protein</fullName>
    </submittedName>
</protein>
<keyword evidence="3" id="KW-1185">Reference proteome</keyword>
<reference evidence="2" key="1">
    <citation type="submission" date="2020-07" db="EMBL/GenBank/DDBJ databases">
        <authorList>
            <person name="Tarantini F.S."/>
            <person name="Hong K.W."/>
            <person name="Chan K.G."/>
        </authorList>
    </citation>
    <scope>NUCLEOTIDE SEQUENCE</scope>
    <source>
        <strain evidence="2">32-07</strain>
    </source>
</reference>
<sequence>MGQAGMRITVDAAMRARDISRPRPAGTEPAGTGRGDRPSEPAGPATAAGTAGARNGKAAKNERRRLGKRGGTRKPAVDGGA</sequence>
<accession>A0ABX8QQU9</accession>
<feature type="compositionally biased region" description="Basic residues" evidence="1">
    <location>
        <begin position="62"/>
        <end position="72"/>
    </location>
</feature>
<name>A0ABX8QQU9_9ACTN</name>
<organism evidence="2 3">
    <name type="scientific">Actinomadura graeca</name>
    <dbReference type="NCBI Taxonomy" id="2750812"/>
    <lineage>
        <taxon>Bacteria</taxon>
        <taxon>Bacillati</taxon>
        <taxon>Actinomycetota</taxon>
        <taxon>Actinomycetes</taxon>
        <taxon>Streptosporangiales</taxon>
        <taxon>Thermomonosporaceae</taxon>
        <taxon>Actinomadura</taxon>
    </lineage>
</organism>
<evidence type="ECO:0000313" key="3">
    <source>
        <dbReference type="Proteomes" id="UP001049518"/>
    </source>
</evidence>
<evidence type="ECO:0000313" key="2">
    <source>
        <dbReference type="EMBL" id="QXJ21018.1"/>
    </source>
</evidence>
<evidence type="ECO:0000256" key="1">
    <source>
        <dbReference type="SAM" id="MobiDB-lite"/>
    </source>
</evidence>
<gene>
    <name evidence="2" type="ORF">AGRA3207_001824</name>
</gene>
<dbReference type="Proteomes" id="UP001049518">
    <property type="component" value="Chromosome"/>
</dbReference>
<feature type="compositionally biased region" description="Low complexity" evidence="1">
    <location>
        <begin position="42"/>
        <end position="58"/>
    </location>
</feature>
<proteinExistence type="predicted"/>
<dbReference type="RefSeq" id="WP_231334136.1">
    <property type="nucleotide sequence ID" value="NZ_CP059572.1"/>
</dbReference>
<dbReference type="EMBL" id="CP059572">
    <property type="protein sequence ID" value="QXJ21018.1"/>
    <property type="molecule type" value="Genomic_DNA"/>
</dbReference>
<feature type="region of interest" description="Disordered" evidence="1">
    <location>
        <begin position="1"/>
        <end position="81"/>
    </location>
</feature>